<comment type="caution">
    <text evidence="8">The sequence shown here is derived from an EMBL/GenBank/DDBJ whole genome shotgun (WGS) entry which is preliminary data.</text>
</comment>
<gene>
    <name evidence="8" type="primary">lplB_7</name>
    <name evidence="8" type="ORF">J40TS1_24610</name>
</gene>
<accession>A0A919YRE2</accession>
<dbReference type="Pfam" id="PF00528">
    <property type="entry name" value="BPD_transp_1"/>
    <property type="match status" value="1"/>
</dbReference>
<name>A0A919YRE2_9BACL</name>
<dbReference type="InterPro" id="IPR000515">
    <property type="entry name" value="MetI-like"/>
</dbReference>
<evidence type="ECO:0000256" key="6">
    <source>
        <dbReference type="RuleBase" id="RU363032"/>
    </source>
</evidence>
<dbReference type="Proteomes" id="UP000683139">
    <property type="component" value="Unassembled WGS sequence"/>
</dbReference>
<keyword evidence="5 6" id="KW-0472">Membrane</keyword>
<keyword evidence="2 6" id="KW-0813">Transport</keyword>
<dbReference type="CDD" id="cd06261">
    <property type="entry name" value="TM_PBP2"/>
    <property type="match status" value="1"/>
</dbReference>
<evidence type="ECO:0000256" key="5">
    <source>
        <dbReference type="ARBA" id="ARBA00023136"/>
    </source>
</evidence>
<sequence>MIRKSYVIKHWQLYAMLILPLAYFIVFKYFPIYGVTIAFKDFNVFKGITASEWVGLDVFRDIFSQKSFYVALRNTFMLNGLDLLFGFPAPIILAICLNELRLKAFKKLSQTLLYLPHFISWVIIGGIVYQVFATNYGIVNLLLEKIGLGPFPFLSDKLYWLATYTSVGIWQSVGWGSIIYLAAITGINKELYEAAEVDGASRLRKIWHITLPGIRTTIIVLLILKIGDMVDIGFDRPYIIGNVMVREYSDVLSTYIYRIGLQSGQFSIATAVGLFQAVVGLVFILSANYISKKTTDEGII</sequence>
<dbReference type="PROSITE" id="PS50928">
    <property type="entry name" value="ABC_TM1"/>
    <property type="match status" value="1"/>
</dbReference>
<evidence type="ECO:0000256" key="4">
    <source>
        <dbReference type="ARBA" id="ARBA00022989"/>
    </source>
</evidence>
<keyword evidence="9" id="KW-1185">Reference proteome</keyword>
<comment type="similarity">
    <text evidence="6">Belongs to the binding-protein-dependent transport system permease family.</text>
</comment>
<evidence type="ECO:0000259" key="7">
    <source>
        <dbReference type="PROSITE" id="PS50928"/>
    </source>
</evidence>
<dbReference type="RefSeq" id="WP_213515442.1">
    <property type="nucleotide sequence ID" value="NZ_BOSE01000004.1"/>
</dbReference>
<reference evidence="8" key="1">
    <citation type="submission" date="2021-03" db="EMBL/GenBank/DDBJ databases">
        <title>Antimicrobial resistance genes in bacteria isolated from Japanese honey, and their potential for conferring macrolide and lincosamide resistance in the American foulbrood pathogen Paenibacillus larvae.</title>
        <authorList>
            <person name="Okamoto M."/>
            <person name="Kumagai M."/>
            <person name="Kanamori H."/>
            <person name="Takamatsu D."/>
        </authorList>
    </citation>
    <scope>NUCLEOTIDE SEQUENCE</scope>
    <source>
        <strain evidence="8">J40TS1</strain>
    </source>
</reference>
<dbReference type="EMBL" id="BOSE01000004">
    <property type="protein sequence ID" value="GIP16819.1"/>
    <property type="molecule type" value="Genomic_DNA"/>
</dbReference>
<feature type="transmembrane region" description="Helical" evidence="6">
    <location>
        <begin position="206"/>
        <end position="227"/>
    </location>
</feature>
<feature type="transmembrane region" description="Helical" evidence="6">
    <location>
        <begin position="266"/>
        <end position="290"/>
    </location>
</feature>
<proteinExistence type="inferred from homology"/>
<dbReference type="SUPFAM" id="SSF161098">
    <property type="entry name" value="MetI-like"/>
    <property type="match status" value="1"/>
</dbReference>
<evidence type="ECO:0000256" key="3">
    <source>
        <dbReference type="ARBA" id="ARBA00022692"/>
    </source>
</evidence>
<dbReference type="GO" id="GO:0005886">
    <property type="term" value="C:plasma membrane"/>
    <property type="evidence" value="ECO:0007669"/>
    <property type="project" value="UniProtKB-SubCell"/>
</dbReference>
<dbReference type="GO" id="GO:0055085">
    <property type="term" value="P:transmembrane transport"/>
    <property type="evidence" value="ECO:0007669"/>
    <property type="project" value="InterPro"/>
</dbReference>
<dbReference type="PANTHER" id="PTHR43496">
    <property type="entry name" value="PROTEIN LPLB"/>
    <property type="match status" value="1"/>
</dbReference>
<keyword evidence="3 6" id="KW-0812">Transmembrane</keyword>
<feature type="transmembrane region" description="Helical" evidence="6">
    <location>
        <begin position="118"/>
        <end position="138"/>
    </location>
</feature>
<dbReference type="PANTHER" id="PTHR43496:SF1">
    <property type="entry name" value="POLYGALACTURONAN_RHAMNOGALACTURONAN TRANSPORT SYSTEM PERMEASE PROTEIN YTEP"/>
    <property type="match status" value="1"/>
</dbReference>
<dbReference type="AlphaFoldDB" id="A0A919YRE2"/>
<organism evidence="8 9">
    <name type="scientific">Paenibacillus montaniterrae</name>
    <dbReference type="NCBI Taxonomy" id="429341"/>
    <lineage>
        <taxon>Bacteria</taxon>
        <taxon>Bacillati</taxon>
        <taxon>Bacillota</taxon>
        <taxon>Bacilli</taxon>
        <taxon>Bacillales</taxon>
        <taxon>Paenibacillaceae</taxon>
        <taxon>Paenibacillus</taxon>
    </lineage>
</organism>
<dbReference type="InterPro" id="IPR035906">
    <property type="entry name" value="MetI-like_sf"/>
</dbReference>
<evidence type="ECO:0000313" key="8">
    <source>
        <dbReference type="EMBL" id="GIP16819.1"/>
    </source>
</evidence>
<feature type="transmembrane region" description="Helical" evidence="6">
    <location>
        <begin position="76"/>
        <end position="97"/>
    </location>
</feature>
<feature type="transmembrane region" description="Helical" evidence="6">
    <location>
        <begin position="12"/>
        <end position="30"/>
    </location>
</feature>
<feature type="domain" description="ABC transmembrane type-1" evidence="7">
    <location>
        <begin position="72"/>
        <end position="287"/>
    </location>
</feature>
<feature type="transmembrane region" description="Helical" evidence="6">
    <location>
        <begin position="158"/>
        <end position="185"/>
    </location>
</feature>
<evidence type="ECO:0000256" key="2">
    <source>
        <dbReference type="ARBA" id="ARBA00022448"/>
    </source>
</evidence>
<comment type="subcellular location">
    <subcellularLocation>
        <location evidence="6">Cell membrane</location>
        <topology evidence="6">Multi-pass membrane protein</topology>
    </subcellularLocation>
    <subcellularLocation>
        <location evidence="1">Membrane</location>
        <topology evidence="1">Multi-pass membrane protein</topology>
    </subcellularLocation>
</comment>
<protein>
    <submittedName>
        <fullName evidence="8">Protein LplB</fullName>
    </submittedName>
</protein>
<dbReference type="Gene3D" id="1.10.3720.10">
    <property type="entry name" value="MetI-like"/>
    <property type="match status" value="1"/>
</dbReference>
<evidence type="ECO:0000256" key="1">
    <source>
        <dbReference type="ARBA" id="ARBA00004141"/>
    </source>
</evidence>
<keyword evidence="4 6" id="KW-1133">Transmembrane helix</keyword>
<evidence type="ECO:0000313" key="9">
    <source>
        <dbReference type="Proteomes" id="UP000683139"/>
    </source>
</evidence>